<dbReference type="PROSITE" id="PS50189">
    <property type="entry name" value="NTR"/>
    <property type="match status" value="1"/>
</dbReference>
<evidence type="ECO:0000256" key="1">
    <source>
        <dbReference type="ARBA" id="ARBA00004613"/>
    </source>
</evidence>
<dbReference type="SMART" id="SM00206">
    <property type="entry name" value="NTR"/>
    <property type="match status" value="1"/>
</dbReference>
<evidence type="ECO:0000313" key="7">
    <source>
        <dbReference type="EMBL" id="CAG2246042.1"/>
    </source>
</evidence>
<feature type="signal peptide" evidence="5">
    <location>
        <begin position="1"/>
        <end position="22"/>
    </location>
</feature>
<organism evidence="7 8">
    <name type="scientific">Mytilus edulis</name>
    <name type="common">Blue mussel</name>
    <dbReference type="NCBI Taxonomy" id="6550"/>
    <lineage>
        <taxon>Eukaryota</taxon>
        <taxon>Metazoa</taxon>
        <taxon>Spiralia</taxon>
        <taxon>Lophotrochozoa</taxon>
        <taxon>Mollusca</taxon>
        <taxon>Bivalvia</taxon>
        <taxon>Autobranchia</taxon>
        <taxon>Pteriomorphia</taxon>
        <taxon>Mytilida</taxon>
        <taxon>Mytiloidea</taxon>
        <taxon>Mytilidae</taxon>
        <taxon>Mytilinae</taxon>
        <taxon>Mytilus</taxon>
    </lineage>
</organism>
<dbReference type="Gene3D" id="2.40.50.120">
    <property type="match status" value="3"/>
</dbReference>
<evidence type="ECO:0000256" key="2">
    <source>
        <dbReference type="ARBA" id="ARBA00022525"/>
    </source>
</evidence>
<dbReference type="InterPro" id="IPR008993">
    <property type="entry name" value="TIMP-like_OB-fold"/>
</dbReference>
<evidence type="ECO:0000259" key="6">
    <source>
        <dbReference type="PROSITE" id="PS50189"/>
    </source>
</evidence>
<dbReference type="GO" id="GO:0031012">
    <property type="term" value="C:extracellular matrix"/>
    <property type="evidence" value="ECO:0007669"/>
    <property type="project" value="TreeGrafter"/>
</dbReference>
<dbReference type="GO" id="GO:0008191">
    <property type="term" value="F:metalloendopeptidase inhibitor activity"/>
    <property type="evidence" value="ECO:0007669"/>
    <property type="project" value="InterPro"/>
</dbReference>
<evidence type="ECO:0000256" key="3">
    <source>
        <dbReference type="ARBA" id="ARBA00023157"/>
    </source>
</evidence>
<sequence length="459" mass="51399">MMIRKVIQLTIVLTWMATGVHGCSCGGQHPQDKFCSADYGITERVGQDVVIETAGNSGLCGVRFTLGKSYILTEKNRSDGIRETDSCDFISQLNKLSPYQSFYLFTRGSYSYNRNCRMKCKIGPESKGCGYQQENEDYKTTKCLDIKALCQREGRQFTTSLQPDDEYVLPRNTLRMFDAIQAGLSLYVLQLSLAEIFLIFLSGHQGVRERVGSESKVETAGNSALCEDNLRVGISYILMGYKGKDGIRRIGLCNYRTQLSSLSPYQTFYMFTCGTYSYIFNRGRGCNHPQDQFCNSDYVFYGKVINENLVEGMGNDVHNNKAIWEYTFKVIFKMKGMIEGIGQDAVIETKGNQALCGVRFTVGKSYILMGAKKPDGTKTIALCDFRTQLINLTPDQTFYLFTKGIYSYKKNCGLGCKSSPTSVGCKYQSENDPVNTCLAKKALCQKEGTQCSWVNNGTC</sequence>
<accession>A0A8S3UIU4</accession>
<keyword evidence="8" id="KW-1185">Reference proteome</keyword>
<dbReference type="AlphaFoldDB" id="A0A8S3UIU4"/>
<dbReference type="GO" id="GO:0002020">
    <property type="term" value="F:protease binding"/>
    <property type="evidence" value="ECO:0007669"/>
    <property type="project" value="TreeGrafter"/>
</dbReference>
<dbReference type="Proteomes" id="UP000683360">
    <property type="component" value="Unassembled WGS sequence"/>
</dbReference>
<evidence type="ECO:0000313" key="8">
    <source>
        <dbReference type="Proteomes" id="UP000683360"/>
    </source>
</evidence>
<dbReference type="EMBL" id="CAJPWZ010002824">
    <property type="protein sequence ID" value="CAG2246042.1"/>
    <property type="molecule type" value="Genomic_DNA"/>
</dbReference>
<keyword evidence="5" id="KW-0732">Signal</keyword>
<feature type="disulfide bond" evidence="4">
    <location>
        <begin position="294"/>
        <end position="412"/>
    </location>
</feature>
<evidence type="ECO:0000256" key="5">
    <source>
        <dbReference type="SAM" id="SignalP"/>
    </source>
</evidence>
<comment type="subcellular location">
    <subcellularLocation>
        <location evidence="1">Secreted</location>
    </subcellularLocation>
</comment>
<keyword evidence="2" id="KW-0964">Secreted</keyword>
<comment type="caution">
    <text evidence="7">The sequence shown here is derived from an EMBL/GenBank/DDBJ whole genome shotgun (WGS) entry which is preliminary data.</text>
</comment>
<dbReference type="SUPFAM" id="SSF50242">
    <property type="entry name" value="TIMP-like"/>
    <property type="match status" value="3"/>
</dbReference>
<dbReference type="PANTHER" id="PTHR11844">
    <property type="entry name" value="METALLOPROTEASE INHIBITOR"/>
    <property type="match status" value="1"/>
</dbReference>
<gene>
    <name evidence="7" type="ORF">MEDL_58053</name>
</gene>
<evidence type="ECO:0000256" key="4">
    <source>
        <dbReference type="PIRSR" id="PIRSR601820-3"/>
    </source>
</evidence>
<name>A0A8S3UIU4_MYTED</name>
<dbReference type="GO" id="GO:0005615">
    <property type="term" value="C:extracellular space"/>
    <property type="evidence" value="ECO:0007669"/>
    <property type="project" value="TreeGrafter"/>
</dbReference>
<reference evidence="7" key="1">
    <citation type="submission" date="2021-03" db="EMBL/GenBank/DDBJ databases">
        <authorList>
            <person name="Bekaert M."/>
        </authorList>
    </citation>
    <scope>NUCLEOTIDE SEQUENCE</scope>
</reference>
<dbReference type="GO" id="GO:0051045">
    <property type="term" value="P:negative regulation of membrane protein ectodomain proteolysis"/>
    <property type="evidence" value="ECO:0007669"/>
    <property type="project" value="TreeGrafter"/>
</dbReference>
<feature type="chain" id="PRO_5035735430" evidence="5">
    <location>
        <begin position="23"/>
        <end position="459"/>
    </location>
</feature>
<dbReference type="InterPro" id="IPR001134">
    <property type="entry name" value="Netrin_domain"/>
</dbReference>
<feature type="domain" description="NTR" evidence="6">
    <location>
        <begin position="273"/>
        <end position="412"/>
    </location>
</feature>
<dbReference type="Pfam" id="PF00965">
    <property type="entry name" value="TIMP"/>
    <property type="match status" value="2"/>
</dbReference>
<protein>
    <submittedName>
        <fullName evidence="7">TIMP3</fullName>
    </submittedName>
</protein>
<dbReference type="PANTHER" id="PTHR11844:SF33">
    <property type="entry name" value="TISSUE INHIBITOR OF METALLOPROTEINASE"/>
    <property type="match status" value="1"/>
</dbReference>
<dbReference type="OrthoDB" id="6097414at2759"/>
<keyword evidence="3 4" id="KW-1015">Disulfide bond</keyword>
<dbReference type="InterPro" id="IPR001820">
    <property type="entry name" value="TIMP"/>
</dbReference>
<proteinExistence type="predicted"/>